<dbReference type="CDD" id="cd15482">
    <property type="entry name" value="Sialidase_non-viral"/>
    <property type="match status" value="1"/>
</dbReference>
<dbReference type="PANTHER" id="PTHR43752:SF2">
    <property type="entry name" value="BNR_ASP-BOX REPEAT FAMILY PROTEIN"/>
    <property type="match status" value="1"/>
</dbReference>
<name>A0A2Z4ARC4_9BACT</name>
<sequence>MANLPLTILDRFVIAAGPDSRSRVFAGVHLLPNGELIVGYRDGTDHLKTDDGAIMIKRSPDSGRTWSNQVAVCAIPGWDCSGANRILQLENGQLLMFVFQAKWQTTNSGPPLRESHVYTSRSSDGGRTWSEFGTEVKLFDGWTEPYAHGDLLLADDGNWLLPAHGSDSIGGRTYSTLAISADRGQTWVRRGIIASAEGVNFYETDLIRLENGRLLGVIRTDDPPFNTYQAYSNDDGHSWSDPTPTGFRGPTPRLFQLNNGALICAYRDRDPERPGVSYSISVDVGQEWRFIGQLYESIDWNCGYPDMVRLPNNEIFCVFYTAYCNGNSEIHGLLLRDNT</sequence>
<feature type="domain" description="Sialidase" evidence="1">
    <location>
        <begin position="50"/>
        <end position="312"/>
    </location>
</feature>
<dbReference type="InterPro" id="IPR011040">
    <property type="entry name" value="Sialidase"/>
</dbReference>
<dbReference type="EC" id="3.2.1.18" evidence="2"/>
<protein>
    <submittedName>
        <fullName evidence="2">Sialidase</fullName>
        <ecNumber evidence="2">3.2.1.18</ecNumber>
    </submittedName>
</protein>
<dbReference type="GO" id="GO:0004308">
    <property type="term" value="F:exo-alpha-sialidase activity"/>
    <property type="evidence" value="ECO:0007669"/>
    <property type="project" value="UniProtKB-EC"/>
</dbReference>
<accession>A0A2Z4ARC4</accession>
<dbReference type="Pfam" id="PF13088">
    <property type="entry name" value="BNR_2"/>
    <property type="match status" value="1"/>
</dbReference>
<proteinExistence type="predicted"/>
<keyword evidence="2" id="KW-0378">Hydrolase</keyword>
<dbReference type="KEGG" id="mtar:DF168_01767"/>
<dbReference type="SUPFAM" id="SSF50939">
    <property type="entry name" value="Sialidases"/>
    <property type="match status" value="1"/>
</dbReference>
<dbReference type="PANTHER" id="PTHR43752">
    <property type="entry name" value="BNR/ASP-BOX REPEAT FAMILY PROTEIN"/>
    <property type="match status" value="1"/>
</dbReference>
<gene>
    <name evidence="2" type="primary">nedA_1</name>
    <name evidence="2" type="ORF">DF168_01767</name>
</gene>
<dbReference type="Gene3D" id="2.120.10.10">
    <property type="match status" value="1"/>
</dbReference>
<organism evidence="2 3">
    <name type="scientific">Candidatus Moanibacter tarae</name>
    <dbReference type="NCBI Taxonomy" id="2200854"/>
    <lineage>
        <taxon>Bacteria</taxon>
        <taxon>Pseudomonadati</taxon>
        <taxon>Verrucomicrobiota</taxon>
        <taxon>Opitutia</taxon>
        <taxon>Puniceicoccales</taxon>
        <taxon>Puniceicoccales incertae sedis</taxon>
        <taxon>Candidatus Moanibacter</taxon>
    </lineage>
</organism>
<dbReference type="Proteomes" id="UP000247465">
    <property type="component" value="Chromosome"/>
</dbReference>
<evidence type="ECO:0000259" key="1">
    <source>
        <dbReference type="Pfam" id="PF13088"/>
    </source>
</evidence>
<evidence type="ECO:0000313" key="3">
    <source>
        <dbReference type="Proteomes" id="UP000247465"/>
    </source>
</evidence>
<dbReference type="EMBL" id="CP029803">
    <property type="protein sequence ID" value="AWT60552.1"/>
    <property type="molecule type" value="Genomic_DNA"/>
</dbReference>
<dbReference type="AlphaFoldDB" id="A0A2Z4ARC4"/>
<keyword evidence="2" id="KW-0326">Glycosidase</keyword>
<dbReference type="InterPro" id="IPR036278">
    <property type="entry name" value="Sialidase_sf"/>
</dbReference>
<evidence type="ECO:0000313" key="2">
    <source>
        <dbReference type="EMBL" id="AWT60552.1"/>
    </source>
</evidence>
<reference evidence="2 3" key="1">
    <citation type="submission" date="2018-06" db="EMBL/GenBank/DDBJ databases">
        <title>Draft Genome Sequence of a Novel Marine Bacterium Related to the Verrucomicrobia.</title>
        <authorList>
            <person name="Vosseberg J."/>
            <person name="Martijn J."/>
            <person name="Ettema T.J.G."/>
        </authorList>
    </citation>
    <scope>NUCLEOTIDE SEQUENCE [LARGE SCALE GENOMIC DNA]</scope>
    <source>
        <strain evidence="2">TARA_B100001123</strain>
    </source>
</reference>